<dbReference type="RefSeq" id="WP_259871307.1">
    <property type="nucleotide sequence ID" value="NZ_JAMQJZ010000001.1"/>
</dbReference>
<dbReference type="Proteomes" id="UP001145072">
    <property type="component" value="Unassembled WGS sequence"/>
</dbReference>
<protein>
    <submittedName>
        <fullName evidence="2">Asp23/Gls24 family envelope stress response protein</fullName>
    </submittedName>
</protein>
<comment type="similarity">
    <text evidence="1">Belongs to the asp23 family.</text>
</comment>
<evidence type="ECO:0000256" key="1">
    <source>
        <dbReference type="ARBA" id="ARBA00005721"/>
    </source>
</evidence>
<comment type="caution">
    <text evidence="2">The sequence shown here is derived from an EMBL/GenBank/DDBJ whole genome shotgun (WGS) entry which is preliminary data.</text>
</comment>
<evidence type="ECO:0000313" key="2">
    <source>
        <dbReference type="EMBL" id="MDC3418964.1"/>
    </source>
</evidence>
<keyword evidence="3" id="KW-1185">Reference proteome</keyword>
<name>A0A9X3WKB1_9BACI</name>
<evidence type="ECO:0000313" key="3">
    <source>
        <dbReference type="Proteomes" id="UP001145072"/>
    </source>
</evidence>
<sequence>MGDNSMLNVSEDSNLGRVEIAPEVIEVIAGIATTEVAGVSYTRGNFATGVVERLGKKQSHGKGIKVELTNNGVIIDVFVVIDYGFTIPDVAQKIQTNIRQALKNMTALEIDEINVHVVGVNMELKEPAVEE</sequence>
<dbReference type="AlphaFoldDB" id="A0A9X3WKB1"/>
<organism evidence="2 3">
    <name type="scientific">Aquibacillus koreensis</name>
    <dbReference type="NCBI Taxonomy" id="279446"/>
    <lineage>
        <taxon>Bacteria</taxon>
        <taxon>Bacillati</taxon>
        <taxon>Bacillota</taxon>
        <taxon>Bacilli</taxon>
        <taxon>Bacillales</taxon>
        <taxon>Bacillaceae</taxon>
        <taxon>Aquibacillus</taxon>
    </lineage>
</organism>
<reference evidence="2" key="1">
    <citation type="submission" date="2022-06" db="EMBL/GenBank/DDBJ databases">
        <title>Aquibacillus sp. a new bacterium isolated from soil saline samples.</title>
        <authorList>
            <person name="Galisteo C."/>
            <person name="De La Haba R."/>
            <person name="Sanchez-Porro C."/>
            <person name="Ventosa A."/>
        </authorList>
    </citation>
    <scope>NUCLEOTIDE SEQUENCE</scope>
    <source>
        <strain evidence="2">JCM 12387</strain>
    </source>
</reference>
<dbReference type="InterPro" id="IPR005531">
    <property type="entry name" value="Asp23"/>
</dbReference>
<dbReference type="EMBL" id="JAMQJZ010000001">
    <property type="protein sequence ID" value="MDC3418964.1"/>
    <property type="molecule type" value="Genomic_DNA"/>
</dbReference>
<gene>
    <name evidence="2" type="ORF">NC661_01010</name>
</gene>
<dbReference type="PANTHER" id="PTHR34297">
    <property type="entry name" value="HYPOTHETICAL CYTOSOLIC PROTEIN-RELATED"/>
    <property type="match status" value="1"/>
</dbReference>
<accession>A0A9X3WKB1</accession>
<proteinExistence type="inferred from homology"/>
<dbReference type="Pfam" id="PF03780">
    <property type="entry name" value="Asp23"/>
    <property type="match status" value="1"/>
</dbReference>
<dbReference type="PANTHER" id="PTHR34297:SF1">
    <property type="entry name" value="ASP23_GLS24 FAMILY ENVELOPE STRESS RESPONSE PROTEIN"/>
    <property type="match status" value="1"/>
</dbReference>